<accession>A0AA88WGQ8</accession>
<proteinExistence type="predicted"/>
<dbReference type="InterPro" id="IPR004264">
    <property type="entry name" value="Transposase_23"/>
</dbReference>
<gene>
    <name evidence="3" type="ORF">RJ639_046305</name>
</gene>
<feature type="region of interest" description="Disordered" evidence="1">
    <location>
        <begin position="89"/>
        <end position="153"/>
    </location>
</feature>
<evidence type="ECO:0000256" key="1">
    <source>
        <dbReference type="SAM" id="MobiDB-lite"/>
    </source>
</evidence>
<dbReference type="Proteomes" id="UP001188597">
    <property type="component" value="Unassembled WGS sequence"/>
</dbReference>
<keyword evidence="4" id="KW-1185">Reference proteome</keyword>
<reference evidence="3" key="1">
    <citation type="submission" date="2022-12" db="EMBL/GenBank/DDBJ databases">
        <title>Draft genome assemblies for two species of Escallonia (Escalloniales).</title>
        <authorList>
            <person name="Chanderbali A."/>
            <person name="Dervinis C."/>
            <person name="Anghel I."/>
            <person name="Soltis D."/>
            <person name="Soltis P."/>
            <person name="Zapata F."/>
        </authorList>
    </citation>
    <scope>NUCLEOTIDE SEQUENCE</scope>
    <source>
        <strain evidence="3">UCBG64.0493</strain>
        <tissue evidence="3">Leaf</tissue>
    </source>
</reference>
<dbReference type="EMBL" id="JAVXUP010000728">
    <property type="protein sequence ID" value="KAK3022115.1"/>
    <property type="molecule type" value="Genomic_DNA"/>
</dbReference>
<evidence type="ECO:0000259" key="2">
    <source>
        <dbReference type="Pfam" id="PF03017"/>
    </source>
</evidence>
<sequence>MRADLFGSKVPKQVLAQGVLCSKDPLKEVGGPKQLGNEFWEVYVEKVKKPAELLVRPYKDVQTVEGESDKGMLYGLKQIEARSLKKLEIRDIHTPPPTPTPIATTATQFTLPPPPPQPLHVLCSPVHTAASRTTIAKTPTSVTKSEPALPQPN</sequence>
<organism evidence="3 4">
    <name type="scientific">Escallonia herrerae</name>
    <dbReference type="NCBI Taxonomy" id="1293975"/>
    <lineage>
        <taxon>Eukaryota</taxon>
        <taxon>Viridiplantae</taxon>
        <taxon>Streptophyta</taxon>
        <taxon>Embryophyta</taxon>
        <taxon>Tracheophyta</taxon>
        <taxon>Spermatophyta</taxon>
        <taxon>Magnoliopsida</taxon>
        <taxon>eudicotyledons</taxon>
        <taxon>Gunneridae</taxon>
        <taxon>Pentapetalae</taxon>
        <taxon>asterids</taxon>
        <taxon>campanulids</taxon>
        <taxon>Escalloniales</taxon>
        <taxon>Escalloniaceae</taxon>
        <taxon>Escallonia</taxon>
    </lineage>
</organism>
<feature type="compositionally biased region" description="Low complexity" evidence="1">
    <location>
        <begin position="101"/>
        <end position="110"/>
    </location>
</feature>
<feature type="compositionally biased region" description="Polar residues" evidence="1">
    <location>
        <begin position="130"/>
        <end position="144"/>
    </location>
</feature>
<dbReference type="Pfam" id="PF03017">
    <property type="entry name" value="Transposase_23"/>
    <property type="match status" value="1"/>
</dbReference>
<comment type="caution">
    <text evidence="3">The sequence shown here is derived from an EMBL/GenBank/DDBJ whole genome shotgun (WGS) entry which is preliminary data.</text>
</comment>
<evidence type="ECO:0000313" key="3">
    <source>
        <dbReference type="EMBL" id="KAK3022115.1"/>
    </source>
</evidence>
<feature type="domain" description="Transposase Tnp1/En/Spm-like" evidence="2">
    <location>
        <begin position="10"/>
        <end position="65"/>
    </location>
</feature>
<protein>
    <recommendedName>
        <fullName evidence="2">Transposase Tnp1/En/Spm-like domain-containing protein</fullName>
    </recommendedName>
</protein>
<dbReference type="AlphaFoldDB" id="A0AA88WGQ8"/>
<evidence type="ECO:0000313" key="4">
    <source>
        <dbReference type="Proteomes" id="UP001188597"/>
    </source>
</evidence>
<name>A0AA88WGQ8_9ASTE</name>